<evidence type="ECO:0000313" key="2">
    <source>
        <dbReference type="EMBL" id="KAF5370760.1"/>
    </source>
</evidence>
<organism evidence="2 3">
    <name type="scientific">Tetrapyrgos nigripes</name>
    <dbReference type="NCBI Taxonomy" id="182062"/>
    <lineage>
        <taxon>Eukaryota</taxon>
        <taxon>Fungi</taxon>
        <taxon>Dikarya</taxon>
        <taxon>Basidiomycota</taxon>
        <taxon>Agaricomycotina</taxon>
        <taxon>Agaricomycetes</taxon>
        <taxon>Agaricomycetidae</taxon>
        <taxon>Agaricales</taxon>
        <taxon>Marasmiineae</taxon>
        <taxon>Marasmiaceae</taxon>
        <taxon>Tetrapyrgos</taxon>
    </lineage>
</organism>
<dbReference type="EMBL" id="JAACJM010000010">
    <property type="protein sequence ID" value="KAF5370760.1"/>
    <property type="molecule type" value="Genomic_DNA"/>
</dbReference>
<dbReference type="OrthoDB" id="5585746at2759"/>
<sequence length="311" mass="35902">MASASQQRYSVSIPPPSRNELRLRRNRRRQSTSSIRRSPLLRFCKPLPPSLEPLDLSSDPSPSRTLASLRFLVLSYIADVERRLSTLESPDLESWILKGELTIEEARQRAKTTLEMLESLRDDVYFHLPEFHLSDVSIENLRFHLPDLPDVPSIHEMRSHLPDMPDVLHDMRSKLDDVRTRFHDIDFRKPIDFIPTLSERLQSLQTHISALELPSGLRAHSNMLIDLVDSLLSSELVSDIFHSTPDLAEGEEMLERAAREVAHAVKRSFQGVRLIHYSDLPEQWRNNPFVTRGYRQVLSRTIIAGILSHWL</sequence>
<reference evidence="2 3" key="1">
    <citation type="journal article" date="2020" name="ISME J.">
        <title>Uncovering the hidden diversity of litter-decomposition mechanisms in mushroom-forming fungi.</title>
        <authorList>
            <person name="Floudas D."/>
            <person name="Bentzer J."/>
            <person name="Ahren D."/>
            <person name="Johansson T."/>
            <person name="Persson P."/>
            <person name="Tunlid A."/>
        </authorList>
    </citation>
    <scope>NUCLEOTIDE SEQUENCE [LARGE SCALE GENOMIC DNA]</scope>
    <source>
        <strain evidence="2 3">CBS 291.85</strain>
    </source>
</reference>
<keyword evidence="3" id="KW-1185">Reference proteome</keyword>
<feature type="compositionally biased region" description="Polar residues" evidence="1">
    <location>
        <begin position="1"/>
        <end position="10"/>
    </location>
</feature>
<name>A0A8H5LUR5_9AGAR</name>
<comment type="caution">
    <text evidence="2">The sequence shown here is derived from an EMBL/GenBank/DDBJ whole genome shotgun (WGS) entry which is preliminary data.</text>
</comment>
<proteinExistence type="predicted"/>
<accession>A0A8H5LUR5</accession>
<dbReference type="AlphaFoldDB" id="A0A8H5LUR5"/>
<gene>
    <name evidence="2" type="ORF">D9758_002123</name>
</gene>
<protein>
    <submittedName>
        <fullName evidence="2">Uncharacterized protein</fullName>
    </submittedName>
</protein>
<evidence type="ECO:0000313" key="3">
    <source>
        <dbReference type="Proteomes" id="UP000559256"/>
    </source>
</evidence>
<feature type="region of interest" description="Disordered" evidence="1">
    <location>
        <begin position="1"/>
        <end position="34"/>
    </location>
</feature>
<dbReference type="Proteomes" id="UP000559256">
    <property type="component" value="Unassembled WGS sequence"/>
</dbReference>
<evidence type="ECO:0000256" key="1">
    <source>
        <dbReference type="SAM" id="MobiDB-lite"/>
    </source>
</evidence>